<gene>
    <name evidence="1" type="ORF">DSO57_1034279</name>
</gene>
<comment type="caution">
    <text evidence="1">The sequence shown here is derived from an EMBL/GenBank/DDBJ whole genome shotgun (WGS) entry which is preliminary data.</text>
</comment>
<evidence type="ECO:0000313" key="1">
    <source>
        <dbReference type="EMBL" id="KAJ9079563.1"/>
    </source>
</evidence>
<dbReference type="Proteomes" id="UP001165960">
    <property type="component" value="Unassembled WGS sequence"/>
</dbReference>
<organism evidence="1 2">
    <name type="scientific">Entomophthora muscae</name>
    <dbReference type="NCBI Taxonomy" id="34485"/>
    <lineage>
        <taxon>Eukaryota</taxon>
        <taxon>Fungi</taxon>
        <taxon>Fungi incertae sedis</taxon>
        <taxon>Zoopagomycota</taxon>
        <taxon>Entomophthoromycotina</taxon>
        <taxon>Entomophthoromycetes</taxon>
        <taxon>Entomophthorales</taxon>
        <taxon>Entomophthoraceae</taxon>
        <taxon>Entomophthora</taxon>
    </lineage>
</organism>
<sequence>MVNDGIHNTLTGPIDSMVPANSPWALLAPICGQALPSMPDGQPPANPHEPATGWLPDSLCQLIPLTWGLLGREEAVLGIFQLCHQRQTWIGVLYWSPWDVPSQLVSCTWACCAYFLDPVCG</sequence>
<protein>
    <submittedName>
        <fullName evidence="1">Uncharacterized protein</fullName>
    </submittedName>
</protein>
<evidence type="ECO:0000313" key="2">
    <source>
        <dbReference type="Proteomes" id="UP001165960"/>
    </source>
</evidence>
<accession>A0ACC2TYC3</accession>
<name>A0ACC2TYC3_9FUNG</name>
<dbReference type="EMBL" id="QTSX02001703">
    <property type="protein sequence ID" value="KAJ9079563.1"/>
    <property type="molecule type" value="Genomic_DNA"/>
</dbReference>
<proteinExistence type="predicted"/>
<keyword evidence="2" id="KW-1185">Reference proteome</keyword>
<reference evidence="1" key="1">
    <citation type="submission" date="2022-04" db="EMBL/GenBank/DDBJ databases">
        <title>Genome of the entomopathogenic fungus Entomophthora muscae.</title>
        <authorList>
            <person name="Elya C."/>
            <person name="Lovett B.R."/>
            <person name="Lee E."/>
            <person name="Macias A.M."/>
            <person name="Hajek A.E."/>
            <person name="De Bivort B.L."/>
            <person name="Kasson M.T."/>
            <person name="De Fine Licht H.H."/>
            <person name="Stajich J.E."/>
        </authorList>
    </citation>
    <scope>NUCLEOTIDE SEQUENCE</scope>
    <source>
        <strain evidence="1">Berkeley</strain>
    </source>
</reference>